<dbReference type="HOGENOM" id="CLU_2514850_0_0_1"/>
<proteinExistence type="predicted"/>
<organism evidence="1">
    <name type="scientific">Magallana gigas</name>
    <name type="common">Pacific oyster</name>
    <name type="synonym">Crassostrea gigas</name>
    <dbReference type="NCBI Taxonomy" id="29159"/>
    <lineage>
        <taxon>Eukaryota</taxon>
        <taxon>Metazoa</taxon>
        <taxon>Spiralia</taxon>
        <taxon>Lophotrochozoa</taxon>
        <taxon>Mollusca</taxon>
        <taxon>Bivalvia</taxon>
        <taxon>Autobranchia</taxon>
        <taxon>Pteriomorphia</taxon>
        <taxon>Ostreida</taxon>
        <taxon>Ostreoidea</taxon>
        <taxon>Ostreidae</taxon>
        <taxon>Magallana</taxon>
    </lineage>
</organism>
<dbReference type="EMBL" id="JH816193">
    <property type="protein sequence ID" value="EKC38277.1"/>
    <property type="molecule type" value="Genomic_DNA"/>
</dbReference>
<reference evidence="1" key="1">
    <citation type="journal article" date="2012" name="Nature">
        <title>The oyster genome reveals stress adaptation and complexity of shell formation.</title>
        <authorList>
            <person name="Zhang G."/>
            <person name="Fang X."/>
            <person name="Guo X."/>
            <person name="Li L."/>
            <person name="Luo R."/>
            <person name="Xu F."/>
            <person name="Yang P."/>
            <person name="Zhang L."/>
            <person name="Wang X."/>
            <person name="Qi H."/>
            <person name="Xiong Z."/>
            <person name="Que H."/>
            <person name="Xie Y."/>
            <person name="Holland P.W."/>
            <person name="Paps J."/>
            <person name="Zhu Y."/>
            <person name="Wu F."/>
            <person name="Chen Y."/>
            <person name="Wang J."/>
            <person name="Peng C."/>
            <person name="Meng J."/>
            <person name="Yang L."/>
            <person name="Liu J."/>
            <person name="Wen B."/>
            <person name="Zhang N."/>
            <person name="Huang Z."/>
            <person name="Zhu Q."/>
            <person name="Feng Y."/>
            <person name="Mount A."/>
            <person name="Hedgecock D."/>
            <person name="Xu Z."/>
            <person name="Liu Y."/>
            <person name="Domazet-Loso T."/>
            <person name="Du Y."/>
            <person name="Sun X."/>
            <person name="Zhang S."/>
            <person name="Liu B."/>
            <person name="Cheng P."/>
            <person name="Jiang X."/>
            <person name="Li J."/>
            <person name="Fan D."/>
            <person name="Wang W."/>
            <person name="Fu W."/>
            <person name="Wang T."/>
            <person name="Wang B."/>
            <person name="Zhang J."/>
            <person name="Peng Z."/>
            <person name="Li Y."/>
            <person name="Li N."/>
            <person name="Wang J."/>
            <person name="Chen M."/>
            <person name="He Y."/>
            <person name="Tan F."/>
            <person name="Song X."/>
            <person name="Zheng Q."/>
            <person name="Huang R."/>
            <person name="Yang H."/>
            <person name="Du X."/>
            <person name="Chen L."/>
            <person name="Yang M."/>
            <person name="Gaffney P.M."/>
            <person name="Wang S."/>
            <person name="Luo L."/>
            <person name="She Z."/>
            <person name="Ming Y."/>
            <person name="Huang W."/>
            <person name="Zhang S."/>
            <person name="Huang B."/>
            <person name="Zhang Y."/>
            <person name="Qu T."/>
            <person name="Ni P."/>
            <person name="Miao G."/>
            <person name="Wang J."/>
            <person name="Wang Q."/>
            <person name="Steinberg C.E."/>
            <person name="Wang H."/>
            <person name="Li N."/>
            <person name="Qian L."/>
            <person name="Zhang G."/>
            <person name="Li Y."/>
            <person name="Yang H."/>
            <person name="Liu X."/>
            <person name="Wang J."/>
            <person name="Yin Y."/>
            <person name="Wang J."/>
        </authorList>
    </citation>
    <scope>NUCLEOTIDE SEQUENCE [LARGE SCALE GENOMIC DNA]</scope>
    <source>
        <strain evidence="1">05x7-T-G4-1.051#20</strain>
    </source>
</reference>
<dbReference type="InParanoid" id="K1QN56"/>
<dbReference type="AlphaFoldDB" id="K1QN56"/>
<protein>
    <submittedName>
        <fullName evidence="1">Uncharacterized protein</fullName>
    </submittedName>
</protein>
<accession>K1QN56</accession>
<name>K1QN56_MAGGI</name>
<sequence length="85" mass="9450">MVKTLCEPPKEFPRSKSPPCRHPSSPNSGEWSGDFSFVEFKQELFRPETQASLELFGTKALAGGGGLAVFYLLQLSLEVADFWLI</sequence>
<gene>
    <name evidence="1" type="ORF">CGI_10022603</name>
</gene>
<evidence type="ECO:0000313" key="1">
    <source>
        <dbReference type="EMBL" id="EKC38277.1"/>
    </source>
</evidence>